<dbReference type="SUPFAM" id="SSF55961">
    <property type="entry name" value="Bet v1-like"/>
    <property type="match status" value="1"/>
</dbReference>
<evidence type="ECO:0000259" key="2">
    <source>
        <dbReference type="Pfam" id="PF08327"/>
    </source>
</evidence>
<dbReference type="RefSeq" id="WP_150155079.1">
    <property type="nucleotide sequence ID" value="NZ_CP043959.1"/>
</dbReference>
<dbReference type="Gene3D" id="3.30.530.20">
    <property type="match status" value="1"/>
</dbReference>
<comment type="similarity">
    <text evidence="1">Belongs to the AHA1 family.</text>
</comment>
<reference evidence="3 4" key="1">
    <citation type="submission" date="2019-09" db="EMBL/GenBank/DDBJ databases">
        <title>Draft genome sequence of the Ebosin-producing strain Streptomyces sp. 139.</title>
        <authorList>
            <person name="Ai L."/>
            <person name="Geng M."/>
            <person name="Ma M."/>
            <person name="Bai L."/>
        </authorList>
    </citation>
    <scope>NUCLEOTIDE SEQUENCE [LARGE SCALE GENOMIC DNA]</scope>
    <source>
        <strain evidence="3 4">139</strain>
    </source>
</reference>
<accession>A0ABX5ZT05</accession>
<evidence type="ECO:0000256" key="1">
    <source>
        <dbReference type="ARBA" id="ARBA00006817"/>
    </source>
</evidence>
<dbReference type="Pfam" id="PF08327">
    <property type="entry name" value="AHSA1"/>
    <property type="match status" value="1"/>
</dbReference>
<feature type="domain" description="Activator of Hsp90 ATPase homologue 1/2-like C-terminal" evidence="2">
    <location>
        <begin position="27"/>
        <end position="135"/>
    </location>
</feature>
<evidence type="ECO:0000313" key="4">
    <source>
        <dbReference type="Proteomes" id="UP000324308"/>
    </source>
</evidence>
<keyword evidence="4" id="KW-1185">Reference proteome</keyword>
<name>A0ABX5ZT05_STRTE</name>
<dbReference type="InterPro" id="IPR023393">
    <property type="entry name" value="START-like_dom_sf"/>
</dbReference>
<dbReference type="Proteomes" id="UP000324308">
    <property type="component" value="Chromosome"/>
</dbReference>
<dbReference type="InterPro" id="IPR013538">
    <property type="entry name" value="ASHA1/2-like_C"/>
</dbReference>
<sequence>MPAEPTGTFLTLDDGRPAVRFSREYGHPVDRVWRFVTDPDELAHWFPSRAEIDLRPGGAVTFTGDPALEDSGGRVIAVDPPRHLSFTWEDDEIHFDLEELAGKRTRLTLTNVLGTENTAARNSAGWDVCLSALDARARGERFEGPHAGPEAPARELYEAYVAAGMPSGAPYPGADV</sequence>
<dbReference type="CDD" id="cd08899">
    <property type="entry name" value="SRPBCC_CalC_Aha1-like_6"/>
    <property type="match status" value="1"/>
</dbReference>
<organism evidence="3 4">
    <name type="scientific">Streptomyces tendae</name>
    <dbReference type="NCBI Taxonomy" id="1932"/>
    <lineage>
        <taxon>Bacteria</taxon>
        <taxon>Bacillati</taxon>
        <taxon>Actinomycetota</taxon>
        <taxon>Actinomycetes</taxon>
        <taxon>Kitasatosporales</taxon>
        <taxon>Streptomycetaceae</taxon>
        <taxon>Streptomyces</taxon>
    </lineage>
</organism>
<proteinExistence type="inferred from homology"/>
<gene>
    <name evidence="3" type="ORF">F3L20_16755</name>
</gene>
<evidence type="ECO:0000313" key="3">
    <source>
        <dbReference type="EMBL" id="QER87327.1"/>
    </source>
</evidence>
<dbReference type="EMBL" id="CP043959">
    <property type="protein sequence ID" value="QER87327.1"/>
    <property type="molecule type" value="Genomic_DNA"/>
</dbReference>
<protein>
    <submittedName>
        <fullName evidence="3">SRPBCC family protein</fullName>
    </submittedName>
</protein>